<organism evidence="1 2">
    <name type="scientific">Lutimaribacter degradans</name>
    <dbReference type="NCBI Taxonomy" id="2945989"/>
    <lineage>
        <taxon>Bacteria</taxon>
        <taxon>Pseudomonadati</taxon>
        <taxon>Pseudomonadota</taxon>
        <taxon>Alphaproteobacteria</taxon>
        <taxon>Rhodobacterales</taxon>
        <taxon>Roseobacteraceae</taxon>
        <taxon>Lutimaribacter</taxon>
    </lineage>
</organism>
<keyword evidence="1" id="KW-0808">Transferase</keyword>
<proteinExistence type="predicted"/>
<protein>
    <submittedName>
        <fullName evidence="1">3-deoxy-D-manno-octulosonic acid transferase</fullName>
    </submittedName>
</protein>
<sequence>MAAYLALAAHRPSNGYTPTGQRPAGALVWGHAPAAEEAHALAHLFGRLRQLRGDVSFLLTYDEGVALPADIVAHFAVEAVPPENRDAIVLFLDHWRPDVCIWARGALRPALIDAASDAGTAMYLVNAQHQAFDFRGLRWLPDLVRRSLGAFDMIFALDTTARNRLLRLGVVPDAISVSGPLEEGGSALPCDQGTHEKLVGVLQGRPTWLAAMLQPDELPVVTEAHRAALSLAHRLLLVIAPDNAIDEPGFAAALDDEGWRVARWSRGELPGETTQILLADSSDEMGLWYRVAPVSFMGSSVVTGAGGRDPYGPAALGSAVLYGPNVGRYLGAYSRLAAAGAARIVKDAGTLSAAVTRLSAPAHAAEMAHAAWSVASQGAEVTDQLLALIEDTLDLLEVGE</sequence>
<comment type="caution">
    <text evidence="1">The sequence shown here is derived from an EMBL/GenBank/DDBJ whole genome shotgun (WGS) entry which is preliminary data.</text>
</comment>
<evidence type="ECO:0000313" key="2">
    <source>
        <dbReference type="Proteomes" id="UP001203036"/>
    </source>
</evidence>
<dbReference type="EMBL" id="JAMQGO010000003">
    <property type="protein sequence ID" value="MCM2561761.1"/>
    <property type="molecule type" value="Genomic_DNA"/>
</dbReference>
<reference evidence="1" key="1">
    <citation type="submission" date="2022-06" db="EMBL/GenBank/DDBJ databases">
        <title>Lutimaribacter sp. EGI FJ00013, a novel bacterium isolated from a salt lake sediment enrichment.</title>
        <authorList>
            <person name="Gao L."/>
            <person name="Fang B.-Z."/>
            <person name="Li W.-J."/>
        </authorList>
    </citation>
    <scope>NUCLEOTIDE SEQUENCE</scope>
    <source>
        <strain evidence="1">EGI FJ00013</strain>
    </source>
</reference>
<evidence type="ECO:0000313" key="1">
    <source>
        <dbReference type="EMBL" id="MCM2561761.1"/>
    </source>
</evidence>
<keyword evidence="2" id="KW-1185">Reference proteome</keyword>
<name>A0ACC5ZTV6_9RHOB</name>
<accession>A0ACC5ZTV6</accession>
<dbReference type="Proteomes" id="UP001203036">
    <property type="component" value="Unassembled WGS sequence"/>
</dbReference>
<gene>
    <name evidence="1" type="ORF">M8744_06370</name>
</gene>